<dbReference type="InterPro" id="IPR036465">
    <property type="entry name" value="vWFA_dom_sf"/>
</dbReference>
<dbReference type="Pfam" id="PF00092">
    <property type="entry name" value="VWA"/>
    <property type="match status" value="1"/>
</dbReference>
<evidence type="ECO:0000259" key="1">
    <source>
        <dbReference type="PROSITE" id="PS50234"/>
    </source>
</evidence>
<accession>A0ABQ9ECB9</accession>
<feature type="domain" description="VWFA" evidence="1">
    <location>
        <begin position="16"/>
        <end position="109"/>
    </location>
</feature>
<protein>
    <recommendedName>
        <fullName evidence="1">VWFA domain-containing protein</fullName>
    </recommendedName>
</protein>
<gene>
    <name evidence="2" type="ORF">KUTeg_019374</name>
</gene>
<dbReference type="PROSITE" id="PS50234">
    <property type="entry name" value="VWFA"/>
    <property type="match status" value="1"/>
</dbReference>
<dbReference type="PANTHER" id="PTHR24020">
    <property type="entry name" value="COLLAGEN ALPHA"/>
    <property type="match status" value="1"/>
</dbReference>
<dbReference type="Gene3D" id="3.40.50.410">
    <property type="entry name" value="von Willebrand factor, type A domain"/>
    <property type="match status" value="1"/>
</dbReference>
<evidence type="ECO:0000313" key="3">
    <source>
        <dbReference type="Proteomes" id="UP001217089"/>
    </source>
</evidence>
<keyword evidence="3" id="KW-1185">Reference proteome</keyword>
<organism evidence="2 3">
    <name type="scientific">Tegillarca granosa</name>
    <name type="common">Malaysian cockle</name>
    <name type="synonym">Anadara granosa</name>
    <dbReference type="NCBI Taxonomy" id="220873"/>
    <lineage>
        <taxon>Eukaryota</taxon>
        <taxon>Metazoa</taxon>
        <taxon>Spiralia</taxon>
        <taxon>Lophotrochozoa</taxon>
        <taxon>Mollusca</taxon>
        <taxon>Bivalvia</taxon>
        <taxon>Autobranchia</taxon>
        <taxon>Pteriomorphia</taxon>
        <taxon>Arcoida</taxon>
        <taxon>Arcoidea</taxon>
        <taxon>Arcidae</taxon>
        <taxon>Tegillarca</taxon>
    </lineage>
</organism>
<evidence type="ECO:0000313" key="2">
    <source>
        <dbReference type="EMBL" id="KAJ8302978.1"/>
    </source>
</evidence>
<dbReference type="EMBL" id="JARBDR010000917">
    <property type="protein sequence ID" value="KAJ8302978.1"/>
    <property type="molecule type" value="Genomic_DNA"/>
</dbReference>
<sequence length="165" mass="17676">MLLTTSSTWVAELTPADGINYMTNQMFSLNSGARSNVPRIAIVVTDGRSSNPTATAMAADKARQANIALMAVGVGNGVDINELNSIADHNTQTFTVTDFDQLQSLTASIIQKACQVRSTVPSLTTSVPVILEDNLFSKSDGYDTSTNFEFLSNKDIQYLNMAGNS</sequence>
<proteinExistence type="predicted"/>
<reference evidence="2 3" key="1">
    <citation type="submission" date="2022-12" db="EMBL/GenBank/DDBJ databases">
        <title>Chromosome-level genome of Tegillarca granosa.</title>
        <authorList>
            <person name="Kim J."/>
        </authorList>
    </citation>
    <scope>NUCLEOTIDE SEQUENCE [LARGE SCALE GENOMIC DNA]</scope>
    <source>
        <strain evidence="2">Teg-2019</strain>
        <tissue evidence="2">Adductor muscle</tissue>
    </source>
</reference>
<dbReference type="InterPro" id="IPR050525">
    <property type="entry name" value="ECM_Assembly_Org"/>
</dbReference>
<dbReference type="InterPro" id="IPR002035">
    <property type="entry name" value="VWF_A"/>
</dbReference>
<name>A0ABQ9ECB9_TEGGR</name>
<dbReference type="Proteomes" id="UP001217089">
    <property type="component" value="Unassembled WGS sequence"/>
</dbReference>
<comment type="caution">
    <text evidence="2">The sequence shown here is derived from an EMBL/GenBank/DDBJ whole genome shotgun (WGS) entry which is preliminary data.</text>
</comment>
<dbReference type="PANTHER" id="PTHR24020:SF87">
    <property type="entry name" value="COLLAGEN ALPHA-1(VI) CHAIN-LIKE"/>
    <property type="match status" value="1"/>
</dbReference>
<dbReference type="SUPFAM" id="SSF53300">
    <property type="entry name" value="vWA-like"/>
    <property type="match status" value="1"/>
</dbReference>